<evidence type="ECO:0000256" key="2">
    <source>
        <dbReference type="ARBA" id="ARBA00011901"/>
    </source>
</evidence>
<dbReference type="SUPFAM" id="SSF55846">
    <property type="entry name" value="N-acetylmuramoyl-L-alanine amidase-like"/>
    <property type="match status" value="1"/>
</dbReference>
<sequence length="323" mass="35329">MCLNCAGRDTAASDENRTDRSQTARTDGDDGRWKRRRFLQATGVAAGTGTLLGTQSGRVTASHTECDAADRWVEAANHSSRDHGIDWIVIHVTAGAYQGALNTLTSSNSGVSSHYLVKNYDWTEGPSAGHVDQLVHHDRAAWHARYIANHRSIGIEHEWFDDNGITDACYESSADLVRCIADMHDIPLEFYTSNTCIQNEPGGIIGHTHVPDGDCSSFHHGGRTCPYPDWDMAHFADLVRDSDGGGDGGGGTFEMGDNVVTTTDLNGREQPCLNDDVVLTLSEGTQAEIMNGPEQCDDITWWGLYVPSANEWVWCSENYLTHA</sequence>
<dbReference type="Gene3D" id="3.40.80.10">
    <property type="entry name" value="Peptidoglycan recognition protein-like"/>
    <property type="match status" value="1"/>
</dbReference>
<feature type="region of interest" description="Disordered" evidence="5">
    <location>
        <begin position="1"/>
        <end position="31"/>
    </location>
</feature>
<dbReference type="EC" id="3.5.1.28" evidence="2"/>
<dbReference type="CDD" id="cd06583">
    <property type="entry name" value="PGRP"/>
    <property type="match status" value="1"/>
</dbReference>
<evidence type="ECO:0000256" key="3">
    <source>
        <dbReference type="ARBA" id="ARBA00022801"/>
    </source>
</evidence>
<dbReference type="InterPro" id="IPR051206">
    <property type="entry name" value="NAMLAA_amidase_2"/>
</dbReference>
<protein>
    <recommendedName>
        <fullName evidence="2">N-acetylmuramoyl-L-alanine amidase</fullName>
        <ecNumber evidence="2">3.5.1.28</ecNumber>
    </recommendedName>
</protein>
<evidence type="ECO:0000256" key="5">
    <source>
        <dbReference type="SAM" id="MobiDB-lite"/>
    </source>
</evidence>
<feature type="domain" description="N-acetylmuramoyl-L-alanine amidase" evidence="6">
    <location>
        <begin position="75"/>
        <end position="227"/>
    </location>
</feature>
<dbReference type="InterPro" id="IPR036505">
    <property type="entry name" value="Amidase/PGRP_sf"/>
</dbReference>
<dbReference type="AlphaFoldDB" id="A0A1G8UDF7"/>
<evidence type="ECO:0000259" key="6">
    <source>
        <dbReference type="SMART" id="SM00644"/>
    </source>
</evidence>
<evidence type="ECO:0000313" key="8">
    <source>
        <dbReference type="Proteomes" id="UP000198882"/>
    </source>
</evidence>
<dbReference type="GO" id="GO:0009253">
    <property type="term" value="P:peptidoglycan catabolic process"/>
    <property type="evidence" value="ECO:0007669"/>
    <property type="project" value="InterPro"/>
</dbReference>
<reference evidence="8" key="1">
    <citation type="submission" date="2016-10" db="EMBL/GenBank/DDBJ databases">
        <authorList>
            <person name="Varghese N."/>
            <person name="Submissions S."/>
        </authorList>
    </citation>
    <scope>NUCLEOTIDE SEQUENCE [LARGE SCALE GENOMIC DNA]</scope>
    <source>
        <strain evidence="8">B4,CECT 8067,JCM 17497</strain>
    </source>
</reference>
<name>A0A1G8UDF7_9EURY</name>
<proteinExistence type="predicted"/>
<feature type="compositionally biased region" description="Basic and acidic residues" evidence="5">
    <location>
        <begin position="14"/>
        <end position="31"/>
    </location>
</feature>
<accession>A0A1G8UDF7</accession>
<evidence type="ECO:0000256" key="4">
    <source>
        <dbReference type="ARBA" id="ARBA00023316"/>
    </source>
</evidence>
<dbReference type="Pfam" id="PF01510">
    <property type="entry name" value="Amidase_2"/>
    <property type="match status" value="1"/>
</dbReference>
<dbReference type="GO" id="GO:0009254">
    <property type="term" value="P:peptidoglycan turnover"/>
    <property type="evidence" value="ECO:0007669"/>
    <property type="project" value="TreeGrafter"/>
</dbReference>
<dbReference type="PANTHER" id="PTHR30417">
    <property type="entry name" value="N-ACETYLMURAMOYL-L-ALANINE AMIDASE AMID"/>
    <property type="match status" value="1"/>
</dbReference>
<organism evidence="7 8">
    <name type="scientific">Natronorubrum texcoconense</name>
    <dbReference type="NCBI Taxonomy" id="1095776"/>
    <lineage>
        <taxon>Archaea</taxon>
        <taxon>Methanobacteriati</taxon>
        <taxon>Methanobacteriota</taxon>
        <taxon>Stenosarchaea group</taxon>
        <taxon>Halobacteria</taxon>
        <taxon>Halobacteriales</taxon>
        <taxon>Natrialbaceae</taxon>
        <taxon>Natronorubrum</taxon>
    </lineage>
</organism>
<dbReference type="RefSeq" id="WP_090303296.1">
    <property type="nucleotide sequence ID" value="NZ_FNFE01000001.1"/>
</dbReference>
<comment type="catalytic activity">
    <reaction evidence="1">
        <text>Hydrolyzes the link between N-acetylmuramoyl residues and L-amino acid residues in certain cell-wall glycopeptides.</text>
        <dbReference type="EC" id="3.5.1.28"/>
    </reaction>
</comment>
<keyword evidence="4" id="KW-0961">Cell wall biogenesis/degradation</keyword>
<dbReference type="Proteomes" id="UP000198882">
    <property type="component" value="Unassembled WGS sequence"/>
</dbReference>
<gene>
    <name evidence="7" type="ORF">SAMN04515672_0814</name>
</gene>
<keyword evidence="3" id="KW-0378">Hydrolase</keyword>
<dbReference type="EMBL" id="FNFE01000001">
    <property type="protein sequence ID" value="SDJ51040.1"/>
    <property type="molecule type" value="Genomic_DNA"/>
</dbReference>
<dbReference type="OrthoDB" id="191334at2157"/>
<dbReference type="STRING" id="1095776.SAMN04515672_0814"/>
<dbReference type="PANTHER" id="PTHR30417:SF1">
    <property type="entry name" value="N-ACETYLMURAMOYL-L-ALANINE AMIDASE AMID"/>
    <property type="match status" value="1"/>
</dbReference>
<evidence type="ECO:0000256" key="1">
    <source>
        <dbReference type="ARBA" id="ARBA00001561"/>
    </source>
</evidence>
<dbReference type="SMART" id="SM00644">
    <property type="entry name" value="Ami_2"/>
    <property type="match status" value="1"/>
</dbReference>
<dbReference type="InterPro" id="IPR002502">
    <property type="entry name" value="Amidase_domain"/>
</dbReference>
<dbReference type="GO" id="GO:0071555">
    <property type="term" value="P:cell wall organization"/>
    <property type="evidence" value="ECO:0007669"/>
    <property type="project" value="UniProtKB-KW"/>
</dbReference>
<dbReference type="GO" id="GO:0008745">
    <property type="term" value="F:N-acetylmuramoyl-L-alanine amidase activity"/>
    <property type="evidence" value="ECO:0007669"/>
    <property type="project" value="UniProtKB-EC"/>
</dbReference>
<evidence type="ECO:0000313" key="7">
    <source>
        <dbReference type="EMBL" id="SDJ51040.1"/>
    </source>
</evidence>
<keyword evidence="8" id="KW-1185">Reference proteome</keyword>